<dbReference type="PANTHER" id="PTHR30582:SF2">
    <property type="entry name" value="L,D-TRANSPEPTIDASE YCIB-RELATED"/>
    <property type="match status" value="1"/>
</dbReference>
<feature type="active site" description="Nucleophile" evidence="7">
    <location>
        <position position="322"/>
    </location>
</feature>
<dbReference type="SUPFAM" id="SSF141523">
    <property type="entry name" value="L,D-transpeptidase catalytic domain-like"/>
    <property type="match status" value="1"/>
</dbReference>
<evidence type="ECO:0000313" key="9">
    <source>
        <dbReference type="EMBL" id="GAA5184487.1"/>
    </source>
</evidence>
<dbReference type="PANTHER" id="PTHR30582">
    <property type="entry name" value="L,D-TRANSPEPTIDASE"/>
    <property type="match status" value="1"/>
</dbReference>
<comment type="pathway">
    <text evidence="1 7">Cell wall biogenesis; peptidoglycan biosynthesis.</text>
</comment>
<sequence>MWAKPSAKPIVLTVSPNANANNVSPSQQVVVNAEGGTLKSVSVTSGGKALDGAMDADGKTWRSSGALGYAATYTVTASLTDSLGAPVEKTSTFTTMKPTKTLSVNFQANALTSMKTGGTYGVGQIIAIRFSKEVTDKAAAEKAVVIQTSPSVEGKFFWLDKQTLHWRPEKYWAKGTKVNVAVNAVGVDFGGGVFGTSNISTHFSIGRSLIAKADNNAHYTKVYVDGALVRNMACSMGKGGYTTGSDGKQIHFWTQNGVHVVLNRAMNVEMDSASYGVTDKSNPNYYDENVTLCTRISYSGEFLHAAPWNMADHGKRNSSHGCINLSTADAQWVYDTFIEGDVVEVSNSPKPIPVWDGLGDWNASWDTY</sequence>
<evidence type="ECO:0000256" key="3">
    <source>
        <dbReference type="ARBA" id="ARBA00022960"/>
    </source>
</evidence>
<keyword evidence="3 7" id="KW-0133">Cell shape</keyword>
<feature type="domain" description="L,D-TPase catalytic" evidence="8">
    <location>
        <begin position="209"/>
        <end position="346"/>
    </location>
</feature>
<comment type="caution">
    <text evidence="9">The sequence shown here is derived from an EMBL/GenBank/DDBJ whole genome shotgun (WGS) entry which is preliminary data.</text>
</comment>
<evidence type="ECO:0000313" key="10">
    <source>
        <dbReference type="Proteomes" id="UP001501570"/>
    </source>
</evidence>
<keyword evidence="5" id="KW-0012">Acyltransferase</keyword>
<evidence type="ECO:0000259" key="8">
    <source>
        <dbReference type="PROSITE" id="PS52029"/>
    </source>
</evidence>
<keyword evidence="4 7" id="KW-0573">Peptidoglycan synthesis</keyword>
<accession>A0ABP9RQF7</accession>
<dbReference type="Proteomes" id="UP001501570">
    <property type="component" value="Unassembled WGS sequence"/>
</dbReference>
<evidence type="ECO:0000256" key="1">
    <source>
        <dbReference type="ARBA" id="ARBA00004752"/>
    </source>
</evidence>
<evidence type="ECO:0000256" key="5">
    <source>
        <dbReference type="ARBA" id="ARBA00023315"/>
    </source>
</evidence>
<dbReference type="Pfam" id="PF03734">
    <property type="entry name" value="YkuD"/>
    <property type="match status" value="1"/>
</dbReference>
<keyword evidence="2" id="KW-0808">Transferase</keyword>
<keyword evidence="10" id="KW-1185">Reference proteome</keyword>
<proteinExistence type="predicted"/>
<dbReference type="CDD" id="cd16913">
    <property type="entry name" value="YkuD_like"/>
    <property type="match status" value="1"/>
</dbReference>
<dbReference type="InterPro" id="IPR050979">
    <property type="entry name" value="LD-transpeptidase"/>
</dbReference>
<dbReference type="InterPro" id="IPR038063">
    <property type="entry name" value="Transpep_catalytic_dom"/>
</dbReference>
<feature type="active site" description="Proton donor/acceptor" evidence="7">
    <location>
        <position position="304"/>
    </location>
</feature>
<dbReference type="Gene3D" id="2.40.440.10">
    <property type="entry name" value="L,D-transpeptidase catalytic domain-like"/>
    <property type="match status" value="1"/>
</dbReference>
<organism evidence="9 10">
    <name type="scientific">Rugosimonospora acidiphila</name>
    <dbReference type="NCBI Taxonomy" id="556531"/>
    <lineage>
        <taxon>Bacteria</taxon>
        <taxon>Bacillati</taxon>
        <taxon>Actinomycetota</taxon>
        <taxon>Actinomycetes</taxon>
        <taxon>Micromonosporales</taxon>
        <taxon>Micromonosporaceae</taxon>
        <taxon>Rugosimonospora</taxon>
    </lineage>
</organism>
<dbReference type="Gene3D" id="2.60.40.3710">
    <property type="match status" value="1"/>
</dbReference>
<gene>
    <name evidence="9" type="ORF">GCM10023322_26090</name>
</gene>
<protein>
    <submittedName>
        <fullName evidence="9">Ig-like domain-containing protein</fullName>
    </submittedName>
</protein>
<reference evidence="10" key="1">
    <citation type="journal article" date="2019" name="Int. J. Syst. Evol. Microbiol.">
        <title>The Global Catalogue of Microorganisms (GCM) 10K type strain sequencing project: providing services to taxonomists for standard genome sequencing and annotation.</title>
        <authorList>
            <consortium name="The Broad Institute Genomics Platform"/>
            <consortium name="The Broad Institute Genome Sequencing Center for Infectious Disease"/>
            <person name="Wu L."/>
            <person name="Ma J."/>
        </authorList>
    </citation>
    <scope>NUCLEOTIDE SEQUENCE [LARGE SCALE GENOMIC DNA]</scope>
    <source>
        <strain evidence="10">JCM 18304</strain>
    </source>
</reference>
<dbReference type="PROSITE" id="PS52029">
    <property type="entry name" value="LD_TPASE"/>
    <property type="match status" value="1"/>
</dbReference>
<name>A0ABP9RQF7_9ACTN</name>
<dbReference type="InterPro" id="IPR005490">
    <property type="entry name" value="LD_TPept_cat_dom"/>
</dbReference>
<evidence type="ECO:0000256" key="2">
    <source>
        <dbReference type="ARBA" id="ARBA00022679"/>
    </source>
</evidence>
<dbReference type="Pfam" id="PF17964">
    <property type="entry name" value="Big_10"/>
    <property type="match status" value="1"/>
</dbReference>
<keyword evidence="6 7" id="KW-0961">Cell wall biogenesis/degradation</keyword>
<evidence type="ECO:0000256" key="4">
    <source>
        <dbReference type="ARBA" id="ARBA00022984"/>
    </source>
</evidence>
<dbReference type="Gene3D" id="2.60.40.3780">
    <property type="match status" value="1"/>
</dbReference>
<dbReference type="EMBL" id="BAABJQ010000006">
    <property type="protein sequence ID" value="GAA5184487.1"/>
    <property type="molecule type" value="Genomic_DNA"/>
</dbReference>
<dbReference type="InterPro" id="IPR041280">
    <property type="entry name" value="Big_10"/>
</dbReference>
<evidence type="ECO:0000256" key="6">
    <source>
        <dbReference type="ARBA" id="ARBA00023316"/>
    </source>
</evidence>
<evidence type="ECO:0000256" key="7">
    <source>
        <dbReference type="PROSITE-ProRule" id="PRU01373"/>
    </source>
</evidence>